<organism evidence="2 3">
    <name type="scientific">Rhipicephalus sanguineus</name>
    <name type="common">Brown dog tick</name>
    <name type="synonym">Ixodes sanguineus</name>
    <dbReference type="NCBI Taxonomy" id="34632"/>
    <lineage>
        <taxon>Eukaryota</taxon>
        <taxon>Metazoa</taxon>
        <taxon>Ecdysozoa</taxon>
        <taxon>Arthropoda</taxon>
        <taxon>Chelicerata</taxon>
        <taxon>Arachnida</taxon>
        <taxon>Acari</taxon>
        <taxon>Parasitiformes</taxon>
        <taxon>Ixodida</taxon>
        <taxon>Ixodoidea</taxon>
        <taxon>Ixodidae</taxon>
        <taxon>Rhipicephalinae</taxon>
        <taxon>Rhipicephalus</taxon>
        <taxon>Rhipicephalus</taxon>
    </lineage>
</organism>
<protein>
    <submittedName>
        <fullName evidence="2">Uncharacterized protein</fullName>
    </submittedName>
</protein>
<comment type="caution">
    <text evidence="2">The sequence shown here is derived from an EMBL/GenBank/DDBJ whole genome shotgun (WGS) entry which is preliminary data.</text>
</comment>
<sequence length="132" mass="14037">MFNVQYNDGSLHRSRLLAATFRDTIPRPPQLLPAPTTVEAAVALLRSARPDLLPQGALPAPISVSPPNLPTQPPVDDLLDFEEQAAAHRWGGVGVGIALRSGFSEDDAQLGRTRSRAHGGTAAGRRARDSAQ</sequence>
<evidence type="ECO:0000313" key="2">
    <source>
        <dbReference type="EMBL" id="KAH7969621.1"/>
    </source>
</evidence>
<feature type="region of interest" description="Disordered" evidence="1">
    <location>
        <begin position="105"/>
        <end position="132"/>
    </location>
</feature>
<proteinExistence type="predicted"/>
<evidence type="ECO:0000313" key="3">
    <source>
        <dbReference type="Proteomes" id="UP000821837"/>
    </source>
</evidence>
<dbReference type="Proteomes" id="UP000821837">
    <property type="component" value="Unassembled WGS sequence"/>
</dbReference>
<evidence type="ECO:0000256" key="1">
    <source>
        <dbReference type="SAM" id="MobiDB-lite"/>
    </source>
</evidence>
<reference evidence="2" key="2">
    <citation type="submission" date="2021-09" db="EMBL/GenBank/DDBJ databases">
        <authorList>
            <person name="Jia N."/>
            <person name="Wang J."/>
            <person name="Shi W."/>
            <person name="Du L."/>
            <person name="Sun Y."/>
            <person name="Zhan W."/>
            <person name="Jiang J."/>
            <person name="Wang Q."/>
            <person name="Zhang B."/>
            <person name="Ji P."/>
            <person name="Sakyi L.B."/>
            <person name="Cui X."/>
            <person name="Yuan T."/>
            <person name="Jiang B."/>
            <person name="Yang W."/>
            <person name="Lam T.T.-Y."/>
            <person name="Chang Q."/>
            <person name="Ding S."/>
            <person name="Wang X."/>
            <person name="Zhu J."/>
            <person name="Ruan X."/>
            <person name="Zhao L."/>
            <person name="Wei J."/>
            <person name="Que T."/>
            <person name="Du C."/>
            <person name="Cheng J."/>
            <person name="Dai P."/>
            <person name="Han X."/>
            <person name="Huang E."/>
            <person name="Gao Y."/>
            <person name="Liu J."/>
            <person name="Shao H."/>
            <person name="Ye R."/>
            <person name="Li L."/>
            <person name="Wei W."/>
            <person name="Wang X."/>
            <person name="Wang C."/>
            <person name="Huo Q."/>
            <person name="Li W."/>
            <person name="Guo W."/>
            <person name="Chen H."/>
            <person name="Chen S."/>
            <person name="Zhou L."/>
            <person name="Zhou L."/>
            <person name="Ni X."/>
            <person name="Tian J."/>
            <person name="Zhou Y."/>
            <person name="Sheng Y."/>
            <person name="Liu T."/>
            <person name="Pan Y."/>
            <person name="Xia L."/>
            <person name="Li J."/>
            <person name="Zhao F."/>
            <person name="Cao W."/>
        </authorList>
    </citation>
    <scope>NUCLEOTIDE SEQUENCE</scope>
    <source>
        <strain evidence="2">Rsan-2018</strain>
        <tissue evidence="2">Larvae</tissue>
    </source>
</reference>
<accession>A0A9D4Q7Q8</accession>
<dbReference type="EMBL" id="JABSTV010001248">
    <property type="protein sequence ID" value="KAH7969621.1"/>
    <property type="molecule type" value="Genomic_DNA"/>
</dbReference>
<reference evidence="2" key="1">
    <citation type="journal article" date="2020" name="Cell">
        <title>Large-Scale Comparative Analyses of Tick Genomes Elucidate Their Genetic Diversity and Vector Capacities.</title>
        <authorList>
            <consortium name="Tick Genome and Microbiome Consortium (TIGMIC)"/>
            <person name="Jia N."/>
            <person name="Wang J."/>
            <person name="Shi W."/>
            <person name="Du L."/>
            <person name="Sun Y."/>
            <person name="Zhan W."/>
            <person name="Jiang J.F."/>
            <person name="Wang Q."/>
            <person name="Zhang B."/>
            <person name="Ji P."/>
            <person name="Bell-Sakyi L."/>
            <person name="Cui X.M."/>
            <person name="Yuan T.T."/>
            <person name="Jiang B.G."/>
            <person name="Yang W.F."/>
            <person name="Lam T.T."/>
            <person name="Chang Q.C."/>
            <person name="Ding S.J."/>
            <person name="Wang X.J."/>
            <person name="Zhu J.G."/>
            <person name="Ruan X.D."/>
            <person name="Zhao L."/>
            <person name="Wei J.T."/>
            <person name="Ye R.Z."/>
            <person name="Que T.C."/>
            <person name="Du C.H."/>
            <person name="Zhou Y.H."/>
            <person name="Cheng J.X."/>
            <person name="Dai P.F."/>
            <person name="Guo W.B."/>
            <person name="Han X.H."/>
            <person name="Huang E.J."/>
            <person name="Li L.F."/>
            <person name="Wei W."/>
            <person name="Gao Y.C."/>
            <person name="Liu J.Z."/>
            <person name="Shao H.Z."/>
            <person name="Wang X."/>
            <person name="Wang C.C."/>
            <person name="Yang T.C."/>
            <person name="Huo Q.B."/>
            <person name="Li W."/>
            <person name="Chen H.Y."/>
            <person name="Chen S.E."/>
            <person name="Zhou L.G."/>
            <person name="Ni X.B."/>
            <person name="Tian J.H."/>
            <person name="Sheng Y."/>
            <person name="Liu T."/>
            <person name="Pan Y.S."/>
            <person name="Xia L.Y."/>
            <person name="Li J."/>
            <person name="Zhao F."/>
            <person name="Cao W.C."/>
        </authorList>
    </citation>
    <scope>NUCLEOTIDE SEQUENCE</scope>
    <source>
        <strain evidence="2">Rsan-2018</strain>
    </source>
</reference>
<keyword evidence="3" id="KW-1185">Reference proteome</keyword>
<gene>
    <name evidence="2" type="ORF">HPB52_020411</name>
</gene>
<name>A0A9D4Q7Q8_RHISA</name>
<dbReference type="AlphaFoldDB" id="A0A9D4Q7Q8"/>